<sequence>MTPFGIPNGFRIVYSEQKKLFRTFVVGVWKRSFDNSTAQYRISDEDLSVRGYERANTDRASSTVMLARHPERCVITDCGFRLSAMMQVNGAILHTDRRNVRFNDSTMSNIEDEFYCAEKNNSCGADV</sequence>
<protein>
    <submittedName>
        <fullName evidence="1">Uncharacterized protein</fullName>
    </submittedName>
</protein>
<proteinExistence type="predicted"/>
<keyword evidence="2" id="KW-1185">Reference proteome</keyword>
<name>A0A8R1IM75_CAEJA</name>
<reference evidence="2" key="1">
    <citation type="submission" date="2010-08" db="EMBL/GenBank/DDBJ databases">
        <authorList>
            <consortium name="Caenorhabditis japonica Sequencing Consortium"/>
            <person name="Wilson R.K."/>
        </authorList>
    </citation>
    <scope>NUCLEOTIDE SEQUENCE [LARGE SCALE GENOMIC DNA]</scope>
    <source>
        <strain evidence="2">DF5081</strain>
    </source>
</reference>
<organism evidence="1 2">
    <name type="scientific">Caenorhabditis japonica</name>
    <dbReference type="NCBI Taxonomy" id="281687"/>
    <lineage>
        <taxon>Eukaryota</taxon>
        <taxon>Metazoa</taxon>
        <taxon>Ecdysozoa</taxon>
        <taxon>Nematoda</taxon>
        <taxon>Chromadorea</taxon>
        <taxon>Rhabditida</taxon>
        <taxon>Rhabditina</taxon>
        <taxon>Rhabditomorpha</taxon>
        <taxon>Rhabditoidea</taxon>
        <taxon>Rhabditidae</taxon>
        <taxon>Peloderinae</taxon>
        <taxon>Caenorhabditis</taxon>
    </lineage>
</organism>
<evidence type="ECO:0000313" key="2">
    <source>
        <dbReference type="Proteomes" id="UP000005237"/>
    </source>
</evidence>
<reference evidence="1" key="2">
    <citation type="submission" date="2022-06" db="UniProtKB">
        <authorList>
            <consortium name="EnsemblMetazoa"/>
        </authorList>
    </citation>
    <scope>IDENTIFICATION</scope>
    <source>
        <strain evidence="1">DF5081</strain>
    </source>
</reference>
<dbReference type="Proteomes" id="UP000005237">
    <property type="component" value="Unassembled WGS sequence"/>
</dbReference>
<dbReference type="AlphaFoldDB" id="A0A8R1IM75"/>
<evidence type="ECO:0000313" key="1">
    <source>
        <dbReference type="EnsemblMetazoa" id="CJA37581.1"/>
    </source>
</evidence>
<accession>A0A8R1IM75</accession>
<dbReference type="EnsemblMetazoa" id="CJA37581.1">
    <property type="protein sequence ID" value="CJA37581.1"/>
    <property type="gene ID" value="WBGene00213428"/>
</dbReference>